<feature type="compositionally biased region" description="Basic and acidic residues" evidence="4">
    <location>
        <begin position="818"/>
        <end position="866"/>
    </location>
</feature>
<feature type="compositionally biased region" description="Basic and acidic residues" evidence="4">
    <location>
        <begin position="640"/>
        <end position="667"/>
    </location>
</feature>
<feature type="compositionally biased region" description="Polar residues" evidence="4">
    <location>
        <begin position="2706"/>
        <end position="2720"/>
    </location>
</feature>
<feature type="compositionally biased region" description="Low complexity" evidence="4">
    <location>
        <begin position="944"/>
        <end position="957"/>
    </location>
</feature>
<feature type="compositionally biased region" description="Basic and acidic residues" evidence="4">
    <location>
        <begin position="2762"/>
        <end position="2772"/>
    </location>
</feature>
<keyword evidence="3" id="KW-0158">Chromosome</keyword>
<feature type="compositionally biased region" description="Polar residues" evidence="4">
    <location>
        <begin position="543"/>
        <end position="556"/>
    </location>
</feature>
<keyword evidence="7" id="KW-1185">Reference proteome</keyword>
<feature type="compositionally biased region" description="Basic and acidic residues" evidence="4">
    <location>
        <begin position="396"/>
        <end position="405"/>
    </location>
</feature>
<evidence type="ECO:0000259" key="5">
    <source>
        <dbReference type="Pfam" id="PF05205"/>
    </source>
</evidence>
<evidence type="ECO:0000256" key="2">
    <source>
        <dbReference type="ARBA" id="ARBA00008463"/>
    </source>
</evidence>
<feature type="compositionally biased region" description="Acidic residues" evidence="4">
    <location>
        <begin position="433"/>
        <end position="459"/>
    </location>
</feature>
<feature type="region of interest" description="Disordered" evidence="4">
    <location>
        <begin position="423"/>
        <end position="1233"/>
    </location>
</feature>
<evidence type="ECO:0000313" key="7">
    <source>
        <dbReference type="Proteomes" id="UP001178461"/>
    </source>
</evidence>
<feature type="region of interest" description="Disordered" evidence="4">
    <location>
        <begin position="2328"/>
        <end position="2363"/>
    </location>
</feature>
<feature type="compositionally biased region" description="Basic and acidic residues" evidence="4">
    <location>
        <begin position="323"/>
        <end position="382"/>
    </location>
</feature>
<feature type="compositionally biased region" description="Basic and acidic residues" evidence="4">
    <location>
        <begin position="1013"/>
        <end position="1040"/>
    </location>
</feature>
<feature type="compositionally biased region" description="Polar residues" evidence="4">
    <location>
        <begin position="1223"/>
        <end position="1232"/>
    </location>
</feature>
<dbReference type="InterPro" id="IPR043244">
    <property type="entry name" value="BOD1L1"/>
</dbReference>
<feature type="region of interest" description="Disordered" evidence="4">
    <location>
        <begin position="223"/>
        <end position="264"/>
    </location>
</feature>
<feature type="compositionally biased region" description="Low complexity" evidence="4">
    <location>
        <begin position="1"/>
        <end position="25"/>
    </location>
</feature>
<gene>
    <name evidence="6" type="ORF">PODLI_1B015107</name>
</gene>
<dbReference type="Proteomes" id="UP001178461">
    <property type="component" value="Chromosome 9"/>
</dbReference>
<evidence type="ECO:0000256" key="4">
    <source>
        <dbReference type="SAM" id="MobiDB-lite"/>
    </source>
</evidence>
<feature type="compositionally biased region" description="Basic and acidic residues" evidence="4">
    <location>
        <begin position="503"/>
        <end position="518"/>
    </location>
</feature>
<feature type="compositionally biased region" description="Acidic residues" evidence="4">
    <location>
        <begin position="2801"/>
        <end position="2812"/>
    </location>
</feature>
<feature type="compositionally biased region" description="Basic and acidic residues" evidence="4">
    <location>
        <begin position="596"/>
        <end position="616"/>
    </location>
</feature>
<feature type="region of interest" description="Disordered" evidence="4">
    <location>
        <begin position="1"/>
        <end position="55"/>
    </location>
</feature>
<feature type="compositionally biased region" description="Basic and acidic residues" evidence="4">
    <location>
        <begin position="1101"/>
        <end position="1110"/>
    </location>
</feature>
<sequence length="2912" mass="317328">MSSSGSAVAATAAPAAAASATTASPPAQPPPPPPPPPPPLPQPQPPPPLPGTSSAAAEPELVSLILNRLKSQGLFDQFRRDCLADVDTKPAYQNLRQRVDNFVSNHLATHTWSPHLNKNQLRNNIRQQVLKSGMLESGIDRIISQVVDPKINHIFRPQVEKAVHEFLATLSHKEEASPIAAAPEEKPDTSVLMQGVPASTPSTNVANDAMSILETITSLNQEASAARASTEATNSKTNDRVPKKLLSQQSTDGGIEKDGGVENSEDLLDGEKLLCDSAEESSEPVSNSEDVNNLFSSSEEGKSLSKEINSLVNPSKEAAQESDEQKSKLMAQSDRKIESMEKGERKKEKKEKSEKKLDRLKKSGDDLKAKEEKSLKDREAESAKYSALEKNSSKHKAIESTKEELVLEDSDVDILSDITVSSVHTSDLSSFEEQSEEEVVLSDSTEEGEIVSDDDEEENNQVKTKPEADWASNKKTKSGRHAYVHKPYLYSKYYSDSDDEGTVEQRRQSVAREKEERLLRRRLNREKLEEKRKQKAAEKTKTLKSANQGKSTQNLEETPARGLELKASGASIKDVLKEQRFLEKKVALSRKRKRESRHEEEGKKKKCEQLEKDPGEPQKIPEGVEKPSQKEVKASQGKNEASKLVRRLSETVHSVDENRNDSKVEKEHKRRPSTSLQVEGMQQDTEPRDPKSQIDRAETSSEEPQKQKSILKNEKHVKKDDSEIQSFRSAPRKEARSSKDKNEKEKSISEDKLLIKHKCKGDVFHKTGDEAENLPSEKGLKSEENLQKHSQLTKSFSDDKAERKNKHRSERKTSANSKDLKSVSEHALKNEESSRKENRKDRQGSIEKSRADHKSKRLSSDLRPQKESQGTSKQHSFVTSRKGEGYSEDKHDAESTNSDNTLKQGDSIHKDRRKSKNALEEKLLLKSRSKSHGKQGKIPEPELQESSSKQESGQKSGPNSEESDPDKQCKSKTEIKGFEENSVELDPDSGAHSVSSSQKDFSHRVKSQSVEKSSAKERNKSDKDLSSSRLERKMSAEGHKSRSLKHNSKDMKKREDDNKPDDKGVKQVETHAKLQENLLTDKRTTKKSASESRKGSFSFQEMDKGEEKSSAEMSVWTSGHTLRSEECQEPMDIQSEQRDSNAQHQITQPKEEISNNSQQETKFKNNAKDQMHHNSLHELNKTLPTKEISKSSPSGFSNPKQKFEKTPTKEMDVPSDAFKSEESSSPTKQLSNEGVVHQKSMDMTVAEVKNPLSDVSLEKSFNLDRPANKDTISDNEAHTAKTEQHGSIIFDGNIKESDITDMEISNAGDKGHLSCKEVTEEKTSGFICIQEGTMQKITGIALTGSIKSDQMTSPTIVFTEVCANKGKTNENHTVSGVIELSSGSVPKNTPEEIGEMSVMASKQGGDLRRVAEDKNENNVVGSSVGSSSCVSISNSMETDVTVIGTSTERTTGSAVTATSTGGSQSEEGTSIHLQREGDATITCSEEKSETALSCTSIEADEGFTVGCWTPNKEGAHSVSEKCFDECPVTATEESGVGTQGLTVCESSSTSTKEEESGECIVNYAEEHSKQLISETRVELEQTVNSVEAEEKDDAVTSAGSEERCVASVCSGTSNFDSATTCLSEVESDGAVTSAGTEAKDRPVTSENPDEFRSNAAGSEHAKAAEGAVTCTAAERGSPGSAICSVTGTDSQDERAVTGVCAQTANNVATGPHADKSEDIVNGESAVTSTGITAEDGPEAAAACTGLEDSNEGFAAASDTQEKYEFATDSTAARAETNIIDVSQGSYDDEGCVTSTGAKEDDEEGENFVTSTGRGNEEAEQTLTCTGTEESERVLICVGAKESGSSSICLAAGQLRTDLGELTSDVDKGAVDSMTGLEKDLKIDDIHNSTKGVVESSTTSVGVASENVMAFGAKKESQFTENYECDVISATSKQGVDQESAVEEKNEDATSFIDIRKSEGPFRIGSKKVAVLSASANEDERSEGETISTSVVKVCPTSAQSSAKHIDQTPLVAKTVENLEKTPSLISTEDFNTPTPSTAVEYMNQDGTASKQNNVSTSILEEFEAPMPSATIEDGKSAFLTIQAAEKTTTVEMDAIPMPSMSTGSVDEGNTVHSKEERDECTVISTSIVEELETSISQERTEDADEHFPLRLEQTADTAMISTSSVEQFETSVSPVEAQEIDQVCRTQGRFETSTISTTEGCDKTIHGAFVPVEAKERTTGAGVSTEGAEHVQEATSQEIEFVFQNSEKNNQSAVILVQKRGEYDALGLSVAIAKPDKDLVALSADMPEDCIAAGIVEECDSVSTVAVSEKTPLEFSSKEVEDEHVLQKESQRFHQGEPEGAVEELTTDDTTSTEMPENTVQSDSIGESLGTEILNPSVSDGTSTEDCVHECRTQESGQHTEVPSGMPLEQKSGDVNLAIDDISHKPVLETDLGETMDLPNRKCSTSLLVELGGNSKDRALGGGRVQGSHLADIDAKADGQNEEEAFSQGSVAYQSDSKEIHPVVAEELEQRTRMTAIEDPQCRSMEEENLSEEIQPEFISKALETTDTSVVTEAVEVQVSREKSLELQVEIPDQKEESFMPETDRHPGIEEGESGHVPVCQILGEDAEESQYFEARAESNTETTSRDSEDTLEGDAKSLQPSSETAEGKDEIVGKVDICEKSDEKSSVNPVEEKKQVPVKRKRGRPRKYPIEIMALLGQVSEADSRTGNMQQSSGSSSREMITPKVKGSLNERHKEAKEGEAEVAVRRRGRKPKRPLIPPEETGKDTLEPDKKRQKLTLAVEEETKDKDEKDENKESGDNGGEDSDNSDDADEIHSGATTRSASRLEAQRKQPSKPTTRATSKNQSPGAVPPPNHRKLAGKKQSPAVAKSNKSPGAHSRLQPTKRKREASPMVSPKKSHQRGDEPEAKKSKR</sequence>
<feature type="compositionally biased region" description="Basic and acidic residues" evidence="4">
    <location>
        <begin position="574"/>
        <end position="586"/>
    </location>
</feature>
<feature type="compositionally biased region" description="Basic residues" evidence="4">
    <location>
        <begin position="2677"/>
        <end position="2688"/>
    </location>
</feature>
<protein>
    <recommendedName>
        <fullName evidence="5">BOD1/SHG1 domain-containing protein</fullName>
    </recommendedName>
</protein>
<evidence type="ECO:0000256" key="1">
    <source>
        <dbReference type="ARBA" id="ARBA00004286"/>
    </source>
</evidence>
<feature type="region of interest" description="Disordered" evidence="4">
    <location>
        <begin position="2096"/>
        <end position="2119"/>
    </location>
</feature>
<evidence type="ECO:0000313" key="6">
    <source>
        <dbReference type="EMBL" id="CAI5783536.1"/>
    </source>
</evidence>
<feature type="compositionally biased region" description="Basic and acidic residues" evidence="4">
    <location>
        <begin position="778"/>
        <end position="787"/>
    </location>
</feature>
<feature type="region of interest" description="Disordered" evidence="4">
    <location>
        <begin position="277"/>
        <end position="410"/>
    </location>
</feature>
<feature type="compositionally biased region" description="Basic and acidic residues" evidence="4">
    <location>
        <begin position="2615"/>
        <end position="2629"/>
    </location>
</feature>
<feature type="compositionally biased region" description="Basic and acidic residues" evidence="4">
    <location>
        <begin position="622"/>
        <end position="633"/>
    </location>
</feature>
<feature type="compositionally biased region" description="Low complexity" evidence="4">
    <location>
        <begin position="1450"/>
        <end position="1470"/>
    </location>
</feature>
<feature type="compositionally biased region" description="Basic and acidic residues" evidence="4">
    <location>
        <begin position="2573"/>
        <end position="2589"/>
    </location>
</feature>
<feature type="compositionally biased region" description="Basic and acidic residues" evidence="4">
    <location>
        <begin position="2328"/>
        <end position="2337"/>
    </location>
</feature>
<feature type="compositionally biased region" description="Basic and acidic residues" evidence="4">
    <location>
        <begin position="731"/>
        <end position="769"/>
    </location>
</feature>
<feature type="compositionally biased region" description="Basic residues" evidence="4">
    <location>
        <begin position="925"/>
        <end position="935"/>
    </location>
</feature>
<feature type="compositionally biased region" description="Basic and acidic residues" evidence="4">
    <location>
        <begin position="2783"/>
        <end position="2798"/>
    </location>
</feature>
<feature type="compositionally biased region" description="Low complexity" evidence="4">
    <location>
        <begin position="223"/>
        <end position="233"/>
    </location>
</feature>
<feature type="compositionally biased region" description="Basic and acidic residues" evidence="4">
    <location>
        <begin position="2646"/>
        <end position="2676"/>
    </location>
</feature>
<feature type="compositionally biased region" description="Basic and acidic residues" evidence="4">
    <location>
        <begin position="685"/>
        <end position="722"/>
    </location>
</feature>
<comment type="similarity">
    <text evidence="2">Belongs to the BOD1 family.</text>
</comment>
<name>A0AA35PC56_9SAUR</name>
<feature type="compositionally biased region" description="Basic and acidic residues" evidence="4">
    <location>
        <begin position="1201"/>
        <end position="1222"/>
    </location>
</feature>
<feature type="compositionally biased region" description="Polar residues" evidence="4">
    <location>
        <begin position="2354"/>
        <end position="2363"/>
    </location>
</feature>
<dbReference type="PANTHER" id="PTHR47391:SF1">
    <property type="entry name" value="BIORIENTATION OF CHROMOSOMES IN CELL DIVISION 1 LIKE 1"/>
    <property type="match status" value="1"/>
</dbReference>
<feature type="compositionally biased region" description="Polar residues" evidence="4">
    <location>
        <begin position="1190"/>
        <end position="1200"/>
    </location>
</feature>
<dbReference type="GO" id="GO:0005694">
    <property type="term" value="C:chromosome"/>
    <property type="evidence" value="ECO:0007669"/>
    <property type="project" value="UniProtKB-SubCell"/>
</dbReference>
<feature type="compositionally biased region" description="Polar residues" evidence="4">
    <location>
        <begin position="1111"/>
        <end position="1121"/>
    </location>
</feature>
<evidence type="ECO:0000256" key="3">
    <source>
        <dbReference type="ARBA" id="ARBA00022454"/>
    </source>
</evidence>
<feature type="compositionally biased region" description="Polar residues" evidence="4">
    <location>
        <begin position="895"/>
        <end position="904"/>
    </location>
</feature>
<feature type="compositionally biased region" description="Polar residues" evidence="4">
    <location>
        <begin position="283"/>
        <end position="295"/>
    </location>
</feature>
<reference evidence="6" key="1">
    <citation type="submission" date="2022-12" db="EMBL/GenBank/DDBJ databases">
        <authorList>
            <person name="Alioto T."/>
            <person name="Alioto T."/>
            <person name="Gomez Garrido J."/>
        </authorList>
    </citation>
    <scope>NUCLEOTIDE SEQUENCE</scope>
</reference>
<feature type="compositionally biased region" description="Basic and acidic residues" evidence="4">
    <location>
        <begin position="2900"/>
        <end position="2912"/>
    </location>
</feature>
<comment type="subcellular location">
    <subcellularLocation>
        <location evidence="1">Chromosome</location>
    </subcellularLocation>
</comment>
<feature type="region of interest" description="Disordered" evidence="4">
    <location>
        <begin position="2573"/>
        <end position="2912"/>
    </location>
</feature>
<dbReference type="InterPro" id="IPR055264">
    <property type="entry name" value="BOD1/SHG1_dom"/>
</dbReference>
<feature type="compositionally biased region" description="Basic and acidic residues" evidence="4">
    <location>
        <begin position="2730"/>
        <end position="2746"/>
    </location>
</feature>
<feature type="compositionally biased region" description="Basic and acidic residues" evidence="4">
    <location>
        <begin position="1047"/>
        <end position="1094"/>
    </location>
</feature>
<feature type="compositionally biased region" description="Basic and acidic residues" evidence="4">
    <location>
        <begin position="965"/>
        <end position="979"/>
    </location>
</feature>
<organism evidence="6 7">
    <name type="scientific">Podarcis lilfordi</name>
    <name type="common">Lilford's wall lizard</name>
    <dbReference type="NCBI Taxonomy" id="74358"/>
    <lineage>
        <taxon>Eukaryota</taxon>
        <taxon>Metazoa</taxon>
        <taxon>Chordata</taxon>
        <taxon>Craniata</taxon>
        <taxon>Vertebrata</taxon>
        <taxon>Euteleostomi</taxon>
        <taxon>Lepidosauria</taxon>
        <taxon>Squamata</taxon>
        <taxon>Bifurcata</taxon>
        <taxon>Unidentata</taxon>
        <taxon>Episquamata</taxon>
        <taxon>Laterata</taxon>
        <taxon>Lacertibaenia</taxon>
        <taxon>Lacertidae</taxon>
        <taxon>Podarcis</taxon>
    </lineage>
</organism>
<feature type="domain" description="BOD1/SHG1" evidence="5">
    <location>
        <begin position="65"/>
        <end position="160"/>
    </location>
</feature>
<feature type="compositionally biased region" description="Polar residues" evidence="4">
    <location>
        <begin position="1142"/>
        <end position="1160"/>
    </location>
</feature>
<feature type="compositionally biased region" description="Basic and acidic residues" evidence="4">
    <location>
        <begin position="881"/>
        <end position="894"/>
    </location>
</feature>
<accession>A0AA35PC56</accession>
<feature type="compositionally biased region" description="Basic and acidic residues" evidence="4">
    <location>
        <begin position="1161"/>
        <end position="1180"/>
    </location>
</feature>
<dbReference type="PANTHER" id="PTHR47391">
    <property type="entry name" value="BIORIENTATION OF CHROMOSOMES IN CELL DIVISION 1 LIKE 1"/>
    <property type="match status" value="1"/>
</dbReference>
<feature type="compositionally biased region" description="Polar residues" evidence="4">
    <location>
        <begin position="2834"/>
        <end position="2847"/>
    </location>
</feature>
<feature type="compositionally biased region" description="Polar residues" evidence="4">
    <location>
        <begin position="673"/>
        <end position="684"/>
    </location>
</feature>
<feature type="region of interest" description="Disordered" evidence="4">
    <location>
        <begin position="1627"/>
        <end position="1660"/>
    </location>
</feature>
<feature type="compositionally biased region" description="Pro residues" evidence="4">
    <location>
        <begin position="26"/>
        <end position="50"/>
    </location>
</feature>
<feature type="region of interest" description="Disordered" evidence="4">
    <location>
        <begin position="1448"/>
        <end position="1473"/>
    </location>
</feature>
<dbReference type="EMBL" id="OX395134">
    <property type="protein sequence ID" value="CAI5783536.1"/>
    <property type="molecule type" value="Genomic_DNA"/>
</dbReference>
<feature type="compositionally biased region" description="Basic and acidic residues" evidence="4">
    <location>
        <begin position="525"/>
        <end position="541"/>
    </location>
</feature>
<feature type="compositionally biased region" description="Basic residues" evidence="4">
    <location>
        <begin position="474"/>
        <end position="484"/>
    </location>
</feature>
<feature type="compositionally biased region" description="Polar residues" evidence="4">
    <location>
        <begin position="867"/>
        <end position="879"/>
    </location>
</feature>
<feature type="region of interest" description="Disordered" evidence="4">
    <location>
        <begin position="1785"/>
        <end position="1821"/>
    </location>
</feature>
<dbReference type="Pfam" id="PF05205">
    <property type="entry name" value="COMPASS-Shg1"/>
    <property type="match status" value="1"/>
</dbReference>
<proteinExistence type="inferred from homology"/>